<dbReference type="InterPro" id="IPR003959">
    <property type="entry name" value="ATPase_AAA_core"/>
</dbReference>
<feature type="domain" description="AAA+ ATPase" evidence="2">
    <location>
        <begin position="434"/>
        <end position="561"/>
    </location>
</feature>
<dbReference type="GO" id="GO:0005524">
    <property type="term" value="F:ATP binding"/>
    <property type="evidence" value="ECO:0007669"/>
    <property type="project" value="InterPro"/>
</dbReference>
<dbReference type="Proteomes" id="UP001303115">
    <property type="component" value="Unassembled WGS sequence"/>
</dbReference>
<proteinExistence type="predicted"/>
<name>A0AAN6SSA9_9PEZI</name>
<reference evidence="4" key="1">
    <citation type="journal article" date="2023" name="Mol. Phylogenet. Evol.">
        <title>Genome-scale phylogeny and comparative genomics of the fungal order Sordariales.</title>
        <authorList>
            <person name="Hensen N."/>
            <person name="Bonometti L."/>
            <person name="Westerberg I."/>
            <person name="Brannstrom I.O."/>
            <person name="Guillou S."/>
            <person name="Cros-Aarteil S."/>
            <person name="Calhoun S."/>
            <person name="Haridas S."/>
            <person name="Kuo A."/>
            <person name="Mondo S."/>
            <person name="Pangilinan J."/>
            <person name="Riley R."/>
            <person name="LaButti K."/>
            <person name="Andreopoulos B."/>
            <person name="Lipzen A."/>
            <person name="Chen C."/>
            <person name="Yan M."/>
            <person name="Daum C."/>
            <person name="Ng V."/>
            <person name="Clum A."/>
            <person name="Steindorff A."/>
            <person name="Ohm R.A."/>
            <person name="Martin F."/>
            <person name="Silar P."/>
            <person name="Natvig D.O."/>
            <person name="Lalanne C."/>
            <person name="Gautier V."/>
            <person name="Ament-Velasquez S.L."/>
            <person name="Kruys A."/>
            <person name="Hutchinson M.I."/>
            <person name="Powell A.J."/>
            <person name="Barry K."/>
            <person name="Miller A.N."/>
            <person name="Grigoriev I.V."/>
            <person name="Debuchy R."/>
            <person name="Gladieux P."/>
            <person name="Hiltunen Thoren M."/>
            <person name="Johannesson H."/>
        </authorList>
    </citation>
    <scope>NUCLEOTIDE SEQUENCE [LARGE SCALE GENOMIC DNA]</scope>
    <source>
        <strain evidence="4">CBS 284.82</strain>
    </source>
</reference>
<dbReference type="PANTHER" id="PTHR46411">
    <property type="entry name" value="FAMILY ATPASE, PUTATIVE-RELATED"/>
    <property type="match status" value="1"/>
</dbReference>
<keyword evidence="4" id="KW-1185">Reference proteome</keyword>
<evidence type="ECO:0000259" key="2">
    <source>
        <dbReference type="SMART" id="SM00382"/>
    </source>
</evidence>
<dbReference type="AlphaFoldDB" id="A0AAN6SSA9"/>
<dbReference type="InterPro" id="IPR027417">
    <property type="entry name" value="P-loop_NTPase"/>
</dbReference>
<dbReference type="Pfam" id="PF00004">
    <property type="entry name" value="AAA"/>
    <property type="match status" value="1"/>
</dbReference>
<accession>A0AAN6SSA9</accession>
<sequence length="699" mass="78951">MSHTVDFLSVFDPTGPQRMPQGTGLTCEVKSFESVYDARGERRLLQAGTSTAVQTCSYSHSFRSALVVTRFWKHDRRPDYTTLELRSPHMKAALKAVVPAYQTHDIATRHIILRDEPRCLFHYRAELQAYGTILEDREAADHVFYLLRHLQNTLWLEMYNFSAYMEDPSLVPSLDFINLWMAFRPGDLVYIPDSRPKSAGHGRIYRFVEMERCRCDVPSCPNSEWTLTLDGITSDGVMIGHRREKVTLQPYDGFQQLQELPAFPLKYHPDEQDTRQRLAVRGAKFIQLHGYHYRQYSGIAGLFGASSLLNTGRDHVMVRGRIIVDTDAFSEAQPDNSPRLSRSQRKCNPGKGGHLLMTEEDYLICTDEVAGYSLDEKRWGFFKVDTIQDIDFDQGAFDQLKIHPQNKMLISSLIVYWVLKRETPIDNFIKGKGKGMVFLLHGEPGVGKTLAAESIAEEFRKPLLRVDPGTFGTSAAAVEADLSKVFKYAERWRAVCLLDEADVFLEQRRNNNLARNNIVSVFLRLLEYFQGVLFLTTNRVSVLDKAIKSRINLAIHFPALSYQTRLSLWDTFISNVSEKSAELLRSDGSLHRLAQERLNGRQIKNIVRTASALALSRGTTTRLEHITMALDAVKAFEENFEGSQGPGHEEDDQHGEGGLDDAGPSDSTAGSERAGSKRRRGGEGFNSSADARPLSLGIF</sequence>
<dbReference type="InterPro" id="IPR054289">
    <property type="entry name" value="DUF7025"/>
</dbReference>
<dbReference type="PANTHER" id="PTHR46411:SF3">
    <property type="entry name" value="AAA+ ATPASE DOMAIN-CONTAINING PROTEIN"/>
    <property type="match status" value="1"/>
</dbReference>
<protein>
    <submittedName>
        <fullName evidence="3">P-loop containing nucleoside triphosphate hydrolase protein</fullName>
    </submittedName>
</protein>
<organism evidence="3 4">
    <name type="scientific">Parachaetomium inaequale</name>
    <dbReference type="NCBI Taxonomy" id="2588326"/>
    <lineage>
        <taxon>Eukaryota</taxon>
        <taxon>Fungi</taxon>
        <taxon>Dikarya</taxon>
        <taxon>Ascomycota</taxon>
        <taxon>Pezizomycotina</taxon>
        <taxon>Sordariomycetes</taxon>
        <taxon>Sordariomycetidae</taxon>
        <taxon>Sordariales</taxon>
        <taxon>Chaetomiaceae</taxon>
        <taxon>Parachaetomium</taxon>
    </lineage>
</organism>
<dbReference type="SUPFAM" id="SSF52540">
    <property type="entry name" value="P-loop containing nucleoside triphosphate hydrolases"/>
    <property type="match status" value="1"/>
</dbReference>
<dbReference type="Pfam" id="PF22942">
    <property type="entry name" value="DUF7025"/>
    <property type="match status" value="1"/>
</dbReference>
<feature type="region of interest" description="Disordered" evidence="1">
    <location>
        <begin position="640"/>
        <end position="699"/>
    </location>
</feature>
<evidence type="ECO:0000256" key="1">
    <source>
        <dbReference type="SAM" id="MobiDB-lite"/>
    </source>
</evidence>
<keyword evidence="3" id="KW-0378">Hydrolase</keyword>
<dbReference type="InterPro" id="IPR003593">
    <property type="entry name" value="AAA+_ATPase"/>
</dbReference>
<dbReference type="Gene3D" id="3.40.50.300">
    <property type="entry name" value="P-loop containing nucleotide triphosphate hydrolases"/>
    <property type="match status" value="1"/>
</dbReference>
<comment type="caution">
    <text evidence="3">The sequence shown here is derived from an EMBL/GenBank/DDBJ whole genome shotgun (WGS) entry which is preliminary data.</text>
</comment>
<dbReference type="EMBL" id="MU854382">
    <property type="protein sequence ID" value="KAK4040193.1"/>
    <property type="molecule type" value="Genomic_DNA"/>
</dbReference>
<evidence type="ECO:0000313" key="4">
    <source>
        <dbReference type="Proteomes" id="UP001303115"/>
    </source>
</evidence>
<gene>
    <name evidence="3" type="ORF">C8A01DRAFT_15909</name>
</gene>
<dbReference type="SMART" id="SM00382">
    <property type="entry name" value="AAA"/>
    <property type="match status" value="1"/>
</dbReference>
<dbReference type="CDD" id="cd19481">
    <property type="entry name" value="RecA-like_protease"/>
    <property type="match status" value="1"/>
</dbReference>
<dbReference type="GO" id="GO:0016887">
    <property type="term" value="F:ATP hydrolysis activity"/>
    <property type="evidence" value="ECO:0007669"/>
    <property type="project" value="InterPro"/>
</dbReference>
<evidence type="ECO:0000313" key="3">
    <source>
        <dbReference type="EMBL" id="KAK4040193.1"/>
    </source>
</evidence>